<protein>
    <recommendedName>
        <fullName evidence="4">Reverse transcriptase Ty1/copia-type domain-containing protein</fullName>
    </recommendedName>
</protein>
<organism evidence="2 3">
    <name type="scientific">Nephila pilipes</name>
    <name type="common">Giant wood spider</name>
    <name type="synonym">Nephila maculata</name>
    <dbReference type="NCBI Taxonomy" id="299642"/>
    <lineage>
        <taxon>Eukaryota</taxon>
        <taxon>Metazoa</taxon>
        <taxon>Ecdysozoa</taxon>
        <taxon>Arthropoda</taxon>
        <taxon>Chelicerata</taxon>
        <taxon>Arachnida</taxon>
        <taxon>Araneae</taxon>
        <taxon>Araneomorphae</taxon>
        <taxon>Entelegynae</taxon>
        <taxon>Araneoidea</taxon>
        <taxon>Nephilidae</taxon>
        <taxon>Nephila</taxon>
    </lineage>
</organism>
<feature type="compositionally biased region" description="Basic and acidic residues" evidence="1">
    <location>
        <begin position="123"/>
        <end position="138"/>
    </location>
</feature>
<dbReference type="AlphaFoldDB" id="A0A8X6U4X9"/>
<dbReference type="EMBL" id="BMAW01072202">
    <property type="protein sequence ID" value="GFT81728.1"/>
    <property type="molecule type" value="Genomic_DNA"/>
</dbReference>
<keyword evidence="3" id="KW-1185">Reference proteome</keyword>
<gene>
    <name evidence="2" type="ORF">NPIL_688551</name>
</gene>
<accession>A0A8X6U4X9</accession>
<evidence type="ECO:0008006" key="4">
    <source>
        <dbReference type="Google" id="ProtNLM"/>
    </source>
</evidence>
<comment type="caution">
    <text evidence="2">The sequence shown here is derived from an EMBL/GenBank/DDBJ whole genome shotgun (WGS) entry which is preliminary data.</text>
</comment>
<proteinExistence type="predicted"/>
<sequence length="138" mass="15560">MKTAFLHGVFIKIKFEIKDSAEIKNYLRINIQRDSNGNFLINQRKEIENLLGKISGKNYKQTYNPMATSLSKNVDSTDNIEDNSVYKQAVGALLYISTVSRLDVSLTANKLNEKKKGKTNGKGLDRIGETDHEHNQGL</sequence>
<evidence type="ECO:0000313" key="3">
    <source>
        <dbReference type="Proteomes" id="UP000887013"/>
    </source>
</evidence>
<feature type="region of interest" description="Disordered" evidence="1">
    <location>
        <begin position="114"/>
        <end position="138"/>
    </location>
</feature>
<evidence type="ECO:0000256" key="1">
    <source>
        <dbReference type="SAM" id="MobiDB-lite"/>
    </source>
</evidence>
<dbReference type="Proteomes" id="UP000887013">
    <property type="component" value="Unassembled WGS sequence"/>
</dbReference>
<dbReference type="OrthoDB" id="6436353at2759"/>
<name>A0A8X6U4X9_NEPPI</name>
<reference evidence="2" key="1">
    <citation type="submission" date="2020-08" db="EMBL/GenBank/DDBJ databases">
        <title>Multicomponent nature underlies the extraordinary mechanical properties of spider dragline silk.</title>
        <authorList>
            <person name="Kono N."/>
            <person name="Nakamura H."/>
            <person name="Mori M."/>
            <person name="Yoshida Y."/>
            <person name="Ohtoshi R."/>
            <person name="Malay A.D."/>
            <person name="Moran D.A.P."/>
            <person name="Tomita M."/>
            <person name="Numata K."/>
            <person name="Arakawa K."/>
        </authorList>
    </citation>
    <scope>NUCLEOTIDE SEQUENCE</scope>
</reference>
<evidence type="ECO:0000313" key="2">
    <source>
        <dbReference type="EMBL" id="GFT81728.1"/>
    </source>
</evidence>